<gene>
    <name evidence="8" type="primary">rfbC</name>
    <name evidence="8" type="ORF">CR105_19225</name>
</gene>
<evidence type="ECO:0000256" key="7">
    <source>
        <dbReference type="RuleBase" id="RU364069"/>
    </source>
</evidence>
<accession>A0A2G8TBH5</accession>
<dbReference type="GO" id="GO:0008830">
    <property type="term" value="F:dTDP-4-dehydrorhamnose 3,5-epimerase activity"/>
    <property type="evidence" value="ECO:0007669"/>
    <property type="project" value="UniProtKB-UniRule"/>
</dbReference>
<dbReference type="InterPro" id="IPR000888">
    <property type="entry name" value="RmlC-like"/>
</dbReference>
<dbReference type="InterPro" id="IPR011051">
    <property type="entry name" value="RmlC_Cupin_sf"/>
</dbReference>
<keyword evidence="7" id="KW-0413">Isomerase</keyword>
<dbReference type="Proteomes" id="UP000230390">
    <property type="component" value="Unassembled WGS sequence"/>
</dbReference>
<evidence type="ECO:0000256" key="5">
    <source>
        <dbReference type="PIRSR" id="PIRSR600888-1"/>
    </source>
</evidence>
<dbReference type="Pfam" id="PF00908">
    <property type="entry name" value="dTDP_sugar_isom"/>
    <property type="match status" value="1"/>
</dbReference>
<comment type="subunit">
    <text evidence="7">Homodimer.</text>
</comment>
<evidence type="ECO:0000256" key="1">
    <source>
        <dbReference type="ARBA" id="ARBA00001298"/>
    </source>
</evidence>
<evidence type="ECO:0000256" key="6">
    <source>
        <dbReference type="PIRSR" id="PIRSR600888-3"/>
    </source>
</evidence>
<reference evidence="8 9" key="1">
    <citation type="submission" date="2017-10" db="EMBL/GenBank/DDBJ databases">
        <title>Massilia psychrophilum sp. nov., a novel purple-pigmented bacterium isolated from Tianshan glacier, Xinjiang Municipality, China.</title>
        <authorList>
            <person name="Wang H."/>
        </authorList>
    </citation>
    <scope>NUCLEOTIDE SEQUENCE [LARGE SCALE GENOMIC DNA]</scope>
    <source>
        <strain evidence="8 9">JCM 30074</strain>
    </source>
</reference>
<evidence type="ECO:0000313" key="8">
    <source>
        <dbReference type="EMBL" id="PIL43391.1"/>
    </source>
</evidence>
<dbReference type="PANTHER" id="PTHR21047:SF2">
    <property type="entry name" value="THYMIDINE DIPHOSPHO-4-KETO-RHAMNOSE 3,5-EPIMERASE"/>
    <property type="match status" value="1"/>
</dbReference>
<protein>
    <recommendedName>
        <fullName evidence="4 7">dTDP-4-dehydrorhamnose 3,5-epimerase</fullName>
        <ecNumber evidence="3 7">5.1.3.13</ecNumber>
    </recommendedName>
    <alternativeName>
        <fullName evidence="7">Thymidine diphospho-4-keto-rhamnose 3,5-epimerase</fullName>
    </alternativeName>
</protein>
<dbReference type="CDD" id="cd00438">
    <property type="entry name" value="cupin_RmlC"/>
    <property type="match status" value="1"/>
</dbReference>
<dbReference type="GO" id="GO:0000271">
    <property type="term" value="P:polysaccharide biosynthetic process"/>
    <property type="evidence" value="ECO:0007669"/>
    <property type="project" value="TreeGrafter"/>
</dbReference>
<dbReference type="RefSeq" id="WP_099791164.1">
    <property type="nucleotide sequence ID" value="NZ_JBHLYV010000099.1"/>
</dbReference>
<dbReference type="EC" id="5.1.3.13" evidence="3 7"/>
<proteinExistence type="inferred from homology"/>
<evidence type="ECO:0000256" key="2">
    <source>
        <dbReference type="ARBA" id="ARBA00001997"/>
    </source>
</evidence>
<dbReference type="UniPathway" id="UPA00124"/>
<sequence>MKFTATPIAGAFVVEIEPHADARGLFARTVCDDEFARHGLNARFVQQSISRSVGRGVLRGMHFQAAPHEEEKLVRVTGGAIWDAILDLRPASPSFRQWFGIELSSHNHAALYIPKGVAHGFQTLTDSAEVLYQMTAPYTPAAERGVLWSDPAFGIAWPLADPIVSARDQSHPLWQ</sequence>
<comment type="caution">
    <text evidence="8">The sequence shown here is derived from an EMBL/GenBank/DDBJ whole genome shotgun (WGS) entry which is preliminary data.</text>
</comment>
<dbReference type="NCBIfam" id="TIGR01221">
    <property type="entry name" value="rmlC"/>
    <property type="match status" value="1"/>
</dbReference>
<dbReference type="Gene3D" id="2.60.120.10">
    <property type="entry name" value="Jelly Rolls"/>
    <property type="match status" value="1"/>
</dbReference>
<feature type="site" description="Participates in a stacking interaction with the thymidine ring of dTDP-4-oxo-6-deoxyglucose" evidence="6">
    <location>
        <position position="138"/>
    </location>
</feature>
<feature type="active site" description="Proton acceptor" evidence="5">
    <location>
        <position position="62"/>
    </location>
</feature>
<dbReference type="GO" id="GO:0019305">
    <property type="term" value="P:dTDP-rhamnose biosynthetic process"/>
    <property type="evidence" value="ECO:0007669"/>
    <property type="project" value="UniProtKB-UniRule"/>
</dbReference>
<organism evidence="8 9">
    <name type="scientific">Massilia eurypsychrophila</name>
    <dbReference type="NCBI Taxonomy" id="1485217"/>
    <lineage>
        <taxon>Bacteria</taxon>
        <taxon>Pseudomonadati</taxon>
        <taxon>Pseudomonadota</taxon>
        <taxon>Betaproteobacteria</taxon>
        <taxon>Burkholderiales</taxon>
        <taxon>Oxalobacteraceae</taxon>
        <taxon>Telluria group</taxon>
        <taxon>Massilia</taxon>
    </lineage>
</organism>
<dbReference type="SUPFAM" id="SSF51182">
    <property type="entry name" value="RmlC-like cupins"/>
    <property type="match status" value="1"/>
</dbReference>
<dbReference type="InterPro" id="IPR014710">
    <property type="entry name" value="RmlC-like_jellyroll"/>
</dbReference>
<dbReference type="GO" id="GO:0005829">
    <property type="term" value="C:cytosol"/>
    <property type="evidence" value="ECO:0007669"/>
    <property type="project" value="TreeGrafter"/>
</dbReference>
<evidence type="ECO:0000256" key="4">
    <source>
        <dbReference type="ARBA" id="ARBA00019595"/>
    </source>
</evidence>
<comment type="catalytic activity">
    <reaction evidence="1 7">
        <text>dTDP-4-dehydro-6-deoxy-alpha-D-glucose = dTDP-4-dehydro-beta-L-rhamnose</text>
        <dbReference type="Rhea" id="RHEA:16969"/>
        <dbReference type="ChEBI" id="CHEBI:57649"/>
        <dbReference type="ChEBI" id="CHEBI:62830"/>
        <dbReference type="EC" id="5.1.3.13"/>
    </reaction>
</comment>
<dbReference type="OrthoDB" id="9800680at2"/>
<feature type="active site" description="Proton donor" evidence="5">
    <location>
        <position position="132"/>
    </location>
</feature>
<comment type="similarity">
    <text evidence="7">Belongs to the dTDP-4-dehydrorhamnose 3,5-epimerase family.</text>
</comment>
<keyword evidence="9" id="KW-1185">Reference proteome</keyword>
<dbReference type="PANTHER" id="PTHR21047">
    <property type="entry name" value="DTDP-6-DEOXY-D-GLUCOSE-3,5 EPIMERASE"/>
    <property type="match status" value="1"/>
</dbReference>
<name>A0A2G8TBH5_9BURK</name>
<evidence type="ECO:0000313" key="9">
    <source>
        <dbReference type="Proteomes" id="UP000230390"/>
    </source>
</evidence>
<dbReference type="AlphaFoldDB" id="A0A2G8TBH5"/>
<evidence type="ECO:0000256" key="3">
    <source>
        <dbReference type="ARBA" id="ARBA00012098"/>
    </source>
</evidence>
<comment type="pathway">
    <text evidence="7">Carbohydrate biosynthesis; dTDP-L-rhamnose biosynthesis.</text>
</comment>
<dbReference type="EMBL" id="PDOC01000014">
    <property type="protein sequence ID" value="PIL43391.1"/>
    <property type="molecule type" value="Genomic_DNA"/>
</dbReference>
<comment type="function">
    <text evidence="2 7">Catalyzes the epimerization of the C3' and C5'positions of dTDP-6-deoxy-D-xylo-4-hexulose, forming dTDP-6-deoxy-L-lyxo-4-hexulose.</text>
</comment>